<dbReference type="EMBL" id="JAGIKZ010000040">
    <property type="protein sequence ID" value="MBP2243270.1"/>
    <property type="molecule type" value="Genomic_DNA"/>
</dbReference>
<dbReference type="RefSeq" id="WP_066391872.1">
    <property type="nucleotide sequence ID" value="NZ_JAGIKZ010000040.1"/>
</dbReference>
<dbReference type="Pfam" id="PF16804">
    <property type="entry name" value="DUF5071"/>
    <property type="match status" value="1"/>
</dbReference>
<organism evidence="2 3">
    <name type="scientific">Cytobacillus eiseniae</name>
    <dbReference type="NCBI Taxonomy" id="762947"/>
    <lineage>
        <taxon>Bacteria</taxon>
        <taxon>Bacillati</taxon>
        <taxon>Bacillota</taxon>
        <taxon>Bacilli</taxon>
        <taxon>Bacillales</taxon>
        <taxon>Bacillaceae</taxon>
        <taxon>Cytobacillus</taxon>
    </lineage>
</organism>
<evidence type="ECO:0000259" key="1">
    <source>
        <dbReference type="Pfam" id="PF16804"/>
    </source>
</evidence>
<comment type="caution">
    <text evidence="2">The sequence shown here is derived from an EMBL/GenBank/DDBJ whole genome shotgun (WGS) entry which is preliminary data.</text>
</comment>
<reference evidence="2 3" key="1">
    <citation type="submission" date="2021-03" db="EMBL/GenBank/DDBJ databases">
        <title>Genomic Encyclopedia of Type Strains, Phase IV (KMG-IV): sequencing the most valuable type-strain genomes for metagenomic binning, comparative biology and taxonomic classification.</title>
        <authorList>
            <person name="Goeker M."/>
        </authorList>
    </citation>
    <scope>NUCLEOTIDE SEQUENCE [LARGE SCALE GENOMIC DNA]</scope>
    <source>
        <strain evidence="2 3">DSM 26675</strain>
    </source>
</reference>
<accession>A0ABS4RLN4</accession>
<protein>
    <recommendedName>
        <fullName evidence="1">DUF5071 domain-containing protein</fullName>
    </recommendedName>
</protein>
<gene>
    <name evidence="2" type="ORF">J2Z40_003869</name>
</gene>
<dbReference type="InterPro" id="IPR038692">
    <property type="entry name" value="Cthe_2751_sf"/>
</dbReference>
<evidence type="ECO:0000313" key="2">
    <source>
        <dbReference type="EMBL" id="MBP2243270.1"/>
    </source>
</evidence>
<dbReference type="InterPro" id="IPR031837">
    <property type="entry name" value="DUF5071"/>
</dbReference>
<sequence>MKDYTNLLPRNKHDFDRVDQLKKMNRIELLPLLPGLLEWIQDMNWPIAHEVAELLLTFPNEMVPLIQDVFATNDEIWKYWCLDILIKRLPKEIKVQLKDELIRLVERPTVGEKYEELDEMASEILSTIG</sequence>
<dbReference type="Proteomes" id="UP001519293">
    <property type="component" value="Unassembled WGS sequence"/>
</dbReference>
<dbReference type="Gene3D" id="1.25.40.750">
    <property type="entry name" value="Domain of unknown function DUF5071"/>
    <property type="match status" value="1"/>
</dbReference>
<name>A0ABS4RLN4_9BACI</name>
<feature type="domain" description="DUF5071" evidence="1">
    <location>
        <begin position="7"/>
        <end position="125"/>
    </location>
</feature>
<dbReference type="CDD" id="cd11743">
    <property type="entry name" value="Cthe_2751_like"/>
    <property type="match status" value="1"/>
</dbReference>
<keyword evidence="3" id="KW-1185">Reference proteome</keyword>
<proteinExistence type="predicted"/>
<evidence type="ECO:0000313" key="3">
    <source>
        <dbReference type="Proteomes" id="UP001519293"/>
    </source>
</evidence>